<dbReference type="Gene3D" id="3.60.21.10">
    <property type="match status" value="1"/>
</dbReference>
<accession>A0A5B7H7V8</accession>
<keyword evidence="2" id="KW-1185">Reference proteome</keyword>
<dbReference type="InterPro" id="IPR029052">
    <property type="entry name" value="Metallo-depent_PP-like"/>
</dbReference>
<dbReference type="EMBL" id="VSRR010027530">
    <property type="protein sequence ID" value="MPC68240.1"/>
    <property type="molecule type" value="Genomic_DNA"/>
</dbReference>
<reference evidence="1 2" key="1">
    <citation type="submission" date="2019-05" db="EMBL/GenBank/DDBJ databases">
        <title>Another draft genome of Portunus trituberculatus and its Hox gene families provides insights of decapod evolution.</title>
        <authorList>
            <person name="Jeong J.-H."/>
            <person name="Song I."/>
            <person name="Kim S."/>
            <person name="Choi T."/>
            <person name="Kim D."/>
            <person name="Ryu S."/>
            <person name="Kim W."/>
        </authorList>
    </citation>
    <scope>NUCLEOTIDE SEQUENCE [LARGE SCALE GENOMIC DNA]</scope>
    <source>
        <tissue evidence="1">Muscle</tissue>
    </source>
</reference>
<comment type="caution">
    <text evidence="1">The sequence shown here is derived from an EMBL/GenBank/DDBJ whole genome shotgun (WGS) entry which is preliminary data.</text>
</comment>
<gene>
    <name evidence="1" type="ORF">E2C01_062438</name>
</gene>
<evidence type="ECO:0000313" key="2">
    <source>
        <dbReference type="Proteomes" id="UP000324222"/>
    </source>
</evidence>
<dbReference type="AlphaFoldDB" id="A0A5B7H7V8"/>
<dbReference type="Proteomes" id="UP000324222">
    <property type="component" value="Unassembled WGS sequence"/>
</dbReference>
<evidence type="ECO:0000313" key="1">
    <source>
        <dbReference type="EMBL" id="MPC68240.1"/>
    </source>
</evidence>
<evidence type="ECO:0008006" key="3">
    <source>
        <dbReference type="Google" id="ProtNLM"/>
    </source>
</evidence>
<proteinExistence type="predicted"/>
<sequence>MATVKAPRPPKAHSCPILILSIYVLGTTVRQMREAMLTLIMYSGGVMATEDDDSFRILVATDTHLGYAEKHPERGKVIR</sequence>
<organism evidence="1 2">
    <name type="scientific">Portunus trituberculatus</name>
    <name type="common">Swimming crab</name>
    <name type="synonym">Neptunus trituberculatus</name>
    <dbReference type="NCBI Taxonomy" id="210409"/>
    <lineage>
        <taxon>Eukaryota</taxon>
        <taxon>Metazoa</taxon>
        <taxon>Ecdysozoa</taxon>
        <taxon>Arthropoda</taxon>
        <taxon>Crustacea</taxon>
        <taxon>Multicrustacea</taxon>
        <taxon>Malacostraca</taxon>
        <taxon>Eumalacostraca</taxon>
        <taxon>Eucarida</taxon>
        <taxon>Decapoda</taxon>
        <taxon>Pleocyemata</taxon>
        <taxon>Brachyura</taxon>
        <taxon>Eubrachyura</taxon>
        <taxon>Portunoidea</taxon>
        <taxon>Portunidae</taxon>
        <taxon>Portuninae</taxon>
        <taxon>Portunus</taxon>
    </lineage>
</organism>
<protein>
    <recommendedName>
        <fullName evidence="3">Double-strand break repair protein MRE11</fullName>
    </recommendedName>
</protein>
<name>A0A5B7H7V8_PORTR</name>